<dbReference type="GO" id="GO:0006334">
    <property type="term" value="P:nucleosome assembly"/>
    <property type="evidence" value="ECO:0007669"/>
    <property type="project" value="InterPro"/>
</dbReference>
<gene>
    <name evidence="4" type="ORF">HJG60_009997</name>
</gene>
<evidence type="ECO:0000256" key="3">
    <source>
        <dbReference type="SAM" id="MobiDB-lite"/>
    </source>
</evidence>
<accession>A0A833YH47</accession>
<name>A0A833YH47_9CHIR</name>
<dbReference type="InterPro" id="IPR002164">
    <property type="entry name" value="NAP_family"/>
</dbReference>
<reference evidence="4 5" key="1">
    <citation type="journal article" date="2020" name="Nature">
        <title>Six reference-quality genomes reveal evolution of bat adaptations.</title>
        <authorList>
            <person name="Jebb D."/>
            <person name="Huang Z."/>
            <person name="Pippel M."/>
            <person name="Hughes G.M."/>
            <person name="Lavrichenko K."/>
            <person name="Devanna P."/>
            <person name="Winkler S."/>
            <person name="Jermiin L.S."/>
            <person name="Skirmuntt E.C."/>
            <person name="Katzourakis A."/>
            <person name="Burkitt-Gray L."/>
            <person name="Ray D.A."/>
            <person name="Sullivan K.A.M."/>
            <person name="Roscito J.G."/>
            <person name="Kirilenko B.M."/>
            <person name="Davalos L.M."/>
            <person name="Corthals A.P."/>
            <person name="Power M.L."/>
            <person name="Jones G."/>
            <person name="Ransome R.D."/>
            <person name="Dechmann D.K.N."/>
            <person name="Locatelli A.G."/>
            <person name="Puechmaille S.J."/>
            <person name="Fedrigo O."/>
            <person name="Jarvis E.D."/>
            <person name="Hiller M."/>
            <person name="Vernes S.C."/>
            <person name="Myers E.W."/>
            <person name="Teeling E.C."/>
        </authorList>
    </citation>
    <scope>NUCLEOTIDE SEQUENCE [LARGE SCALE GENOMIC DNA]</scope>
    <source>
        <strain evidence="4">Bat1K_MPI-CBG_1</strain>
    </source>
</reference>
<feature type="compositionally biased region" description="Acidic residues" evidence="3">
    <location>
        <begin position="111"/>
        <end position="121"/>
    </location>
</feature>
<dbReference type="AlphaFoldDB" id="A0A833YH47"/>
<organism evidence="4 5">
    <name type="scientific">Phyllostomus discolor</name>
    <name type="common">pale spear-nosed bat</name>
    <dbReference type="NCBI Taxonomy" id="89673"/>
    <lineage>
        <taxon>Eukaryota</taxon>
        <taxon>Metazoa</taxon>
        <taxon>Chordata</taxon>
        <taxon>Craniata</taxon>
        <taxon>Vertebrata</taxon>
        <taxon>Euteleostomi</taxon>
        <taxon>Mammalia</taxon>
        <taxon>Eutheria</taxon>
        <taxon>Laurasiatheria</taxon>
        <taxon>Chiroptera</taxon>
        <taxon>Yangochiroptera</taxon>
        <taxon>Phyllostomidae</taxon>
        <taxon>Phyllostominae</taxon>
        <taxon>Phyllostomus</taxon>
    </lineage>
</organism>
<dbReference type="InterPro" id="IPR037231">
    <property type="entry name" value="NAP-like_sf"/>
</dbReference>
<dbReference type="Gene3D" id="3.30.1120.90">
    <property type="entry name" value="Nucleosome assembly protein"/>
    <property type="match status" value="1"/>
</dbReference>
<sequence>MEAGASGAARGACGSLPASAQGADAVAVRAQELCAVELGPGPDHVRQVAAVDEVLAAGDGLLAAGKRSVQEAAGGAEVRPDEVGREEDRVAESQLPDAEEPEVQQSADAAEQWEEEEEEQQGPESGLESVEQFVAEGEGLMQVVQVWADDGSLGSGGKVWLDLHVGRQEEVLAEEPLVEGGEDEGPRGPDAAGAWEQGQRIQGQLVAGEELVEEGAGRALEGQVAEEAELEAQAETKEQGQGSVRQQRAGPGGPCSWSPLEALQALQLEMEPVNEQARRAFSRLQRKTWQRRKPHLELRSSIIQRMRGFWAEAQFVHHPELSAMISDQDKSMLSFMTDLKVEKGSDRCKIVLLFRSNPYFRNEEIVKEYLVTLTGPRACYSTPIQWHKQYQREAYRRRHNNSSLNFFNWFSDHSLAGSGRIAEYICNDLWANPLKYYVRKKAAVEGAEERTGEESLAGC</sequence>
<dbReference type="Gene3D" id="1.20.5.1500">
    <property type="match status" value="1"/>
</dbReference>
<feature type="region of interest" description="Disordered" evidence="3">
    <location>
        <begin position="231"/>
        <end position="256"/>
    </location>
</feature>
<feature type="region of interest" description="Disordered" evidence="3">
    <location>
        <begin position="174"/>
        <end position="198"/>
    </location>
</feature>
<feature type="compositionally biased region" description="Low complexity" evidence="3">
    <location>
        <begin position="1"/>
        <end position="15"/>
    </location>
</feature>
<feature type="compositionally biased region" description="Acidic residues" evidence="3">
    <location>
        <begin position="174"/>
        <end position="183"/>
    </location>
</feature>
<feature type="region of interest" description="Disordered" evidence="3">
    <location>
        <begin position="67"/>
        <end position="134"/>
    </location>
</feature>
<dbReference type="EMBL" id="JABVXQ010000022">
    <property type="protein sequence ID" value="KAF6072961.1"/>
    <property type="molecule type" value="Genomic_DNA"/>
</dbReference>
<dbReference type="Proteomes" id="UP000664940">
    <property type="component" value="Unassembled WGS sequence"/>
</dbReference>
<feature type="region of interest" description="Disordered" evidence="3">
    <location>
        <begin position="1"/>
        <end position="24"/>
    </location>
</feature>
<proteinExistence type="inferred from homology"/>
<evidence type="ECO:0000256" key="2">
    <source>
        <dbReference type="RuleBase" id="RU003876"/>
    </source>
</evidence>
<dbReference type="GO" id="GO:0005634">
    <property type="term" value="C:nucleus"/>
    <property type="evidence" value="ECO:0007669"/>
    <property type="project" value="InterPro"/>
</dbReference>
<dbReference type="Pfam" id="PF00956">
    <property type="entry name" value="NAP"/>
    <property type="match status" value="1"/>
</dbReference>
<dbReference type="SUPFAM" id="SSF143113">
    <property type="entry name" value="NAP-like"/>
    <property type="match status" value="1"/>
</dbReference>
<evidence type="ECO:0000313" key="5">
    <source>
        <dbReference type="Proteomes" id="UP000664940"/>
    </source>
</evidence>
<evidence type="ECO:0000313" key="4">
    <source>
        <dbReference type="EMBL" id="KAF6072961.1"/>
    </source>
</evidence>
<evidence type="ECO:0000256" key="1">
    <source>
        <dbReference type="ARBA" id="ARBA00009947"/>
    </source>
</evidence>
<evidence type="ECO:0008006" key="6">
    <source>
        <dbReference type="Google" id="ProtNLM"/>
    </source>
</evidence>
<feature type="compositionally biased region" description="Basic and acidic residues" evidence="3">
    <location>
        <begin position="78"/>
        <end position="91"/>
    </location>
</feature>
<comment type="similarity">
    <text evidence="1 2">Belongs to the nucleosome assembly protein (NAP) family.</text>
</comment>
<protein>
    <recommendedName>
        <fullName evidence="6">Testis-specific Y-encoded protein 3-like</fullName>
    </recommendedName>
</protein>
<comment type="caution">
    <text evidence="4">The sequence shown here is derived from an EMBL/GenBank/DDBJ whole genome shotgun (WGS) entry which is preliminary data.</text>
</comment>
<dbReference type="PANTHER" id="PTHR11875">
    <property type="entry name" value="TESTIS-SPECIFIC Y-ENCODED PROTEIN"/>
    <property type="match status" value="1"/>
</dbReference>